<name>A0A561P417_9BACT</name>
<keyword evidence="1" id="KW-0732">Signal</keyword>
<dbReference type="PROSITE" id="PS51257">
    <property type="entry name" value="PROKAR_LIPOPROTEIN"/>
    <property type="match status" value="1"/>
</dbReference>
<proteinExistence type="predicted"/>
<keyword evidence="3" id="KW-1185">Reference proteome</keyword>
<comment type="caution">
    <text evidence="2">The sequence shown here is derived from an EMBL/GenBank/DDBJ whole genome shotgun (WGS) entry which is preliminary data.</text>
</comment>
<evidence type="ECO:0000313" key="3">
    <source>
        <dbReference type="Proteomes" id="UP000320811"/>
    </source>
</evidence>
<dbReference type="Proteomes" id="UP000320811">
    <property type="component" value="Unassembled WGS sequence"/>
</dbReference>
<feature type="signal peptide" evidence="1">
    <location>
        <begin position="1"/>
        <end position="18"/>
    </location>
</feature>
<reference evidence="2 3" key="1">
    <citation type="submission" date="2019-06" db="EMBL/GenBank/DDBJ databases">
        <title>Sorghum-associated microbial communities from plants grown in Nebraska, USA.</title>
        <authorList>
            <person name="Schachtman D."/>
        </authorList>
    </citation>
    <scope>NUCLEOTIDE SEQUENCE [LARGE SCALE GENOMIC DNA]</scope>
    <source>
        <strain evidence="2 3">1209</strain>
    </source>
</reference>
<dbReference type="EMBL" id="VIWO01000013">
    <property type="protein sequence ID" value="TWF32860.1"/>
    <property type="molecule type" value="Genomic_DNA"/>
</dbReference>
<evidence type="ECO:0000256" key="1">
    <source>
        <dbReference type="SAM" id="SignalP"/>
    </source>
</evidence>
<accession>A0A561P417</accession>
<organism evidence="2 3">
    <name type="scientific">Chitinophaga polysaccharea</name>
    <dbReference type="NCBI Taxonomy" id="1293035"/>
    <lineage>
        <taxon>Bacteria</taxon>
        <taxon>Pseudomonadati</taxon>
        <taxon>Bacteroidota</taxon>
        <taxon>Chitinophagia</taxon>
        <taxon>Chitinophagales</taxon>
        <taxon>Chitinophagaceae</taxon>
        <taxon>Chitinophaga</taxon>
    </lineage>
</organism>
<gene>
    <name evidence="2" type="ORF">FHW36_113115</name>
</gene>
<dbReference type="RefSeq" id="WP_186452665.1">
    <property type="nucleotide sequence ID" value="NZ_VIWO01000013.1"/>
</dbReference>
<evidence type="ECO:0000313" key="2">
    <source>
        <dbReference type="EMBL" id="TWF32860.1"/>
    </source>
</evidence>
<feature type="chain" id="PRO_5022203803" description="NlpE-like protein" evidence="1">
    <location>
        <begin position="19"/>
        <end position="128"/>
    </location>
</feature>
<evidence type="ECO:0008006" key="4">
    <source>
        <dbReference type="Google" id="ProtNLM"/>
    </source>
</evidence>
<sequence>MKLLAIFLILLSSGCALRANKVIGNYKSSCYINLYPNVILTIDSFHTFSYKLAYLDDKIEGTWVVRKDTLFLFSEWFNKKTTDRWEPIYKISDLDGMDAYLIKKNGLYMLSRKGVNKDCLLNRQSTSK</sequence>
<dbReference type="AlphaFoldDB" id="A0A561P417"/>
<protein>
    <recommendedName>
        <fullName evidence="4">NlpE-like protein</fullName>
    </recommendedName>
</protein>